<accession>A0A5E3ZXW4</accession>
<evidence type="ECO:0000256" key="1">
    <source>
        <dbReference type="SAM" id="SignalP"/>
    </source>
</evidence>
<keyword evidence="1" id="KW-0732">Signal</keyword>
<dbReference type="PROSITE" id="PS51318">
    <property type="entry name" value="TAT"/>
    <property type="match status" value="1"/>
</dbReference>
<organism evidence="3 4">
    <name type="scientific">Lawsonella clevelandensis</name>
    <dbReference type="NCBI Taxonomy" id="1528099"/>
    <lineage>
        <taxon>Bacteria</taxon>
        <taxon>Bacillati</taxon>
        <taxon>Actinomycetota</taxon>
        <taxon>Actinomycetes</taxon>
        <taxon>Mycobacteriales</taxon>
        <taxon>Lawsonellaceae</taxon>
        <taxon>Lawsonella</taxon>
    </lineage>
</organism>
<name>A0A5E3ZXW4_9ACTN</name>
<dbReference type="GO" id="GO:0016042">
    <property type="term" value="P:lipid catabolic process"/>
    <property type="evidence" value="ECO:0007669"/>
    <property type="project" value="InterPro"/>
</dbReference>
<dbReference type="GO" id="GO:0016298">
    <property type="term" value="F:lipase activity"/>
    <property type="evidence" value="ECO:0007669"/>
    <property type="project" value="TreeGrafter"/>
</dbReference>
<dbReference type="InterPro" id="IPR006311">
    <property type="entry name" value="TAT_signal"/>
</dbReference>
<feature type="signal peptide" evidence="1">
    <location>
        <begin position="1"/>
        <end position="38"/>
    </location>
</feature>
<dbReference type="Pfam" id="PF01674">
    <property type="entry name" value="Lipase_2"/>
    <property type="match status" value="1"/>
</dbReference>
<evidence type="ECO:0000313" key="3">
    <source>
        <dbReference type="EMBL" id="VHO01135.1"/>
    </source>
</evidence>
<gene>
    <name evidence="3" type="primary">estB_3</name>
    <name evidence="3" type="ORF">LC603019_01178</name>
</gene>
<feature type="chain" id="PRO_5022667602" evidence="1">
    <location>
        <begin position="39"/>
        <end position="646"/>
    </location>
</feature>
<dbReference type="Proteomes" id="UP000324288">
    <property type="component" value="Chromosome"/>
</dbReference>
<dbReference type="Pfam" id="PF00561">
    <property type="entry name" value="Abhydrolase_1"/>
    <property type="match status" value="1"/>
</dbReference>
<keyword evidence="4" id="KW-1185">Reference proteome</keyword>
<dbReference type="Gene3D" id="3.40.50.1820">
    <property type="entry name" value="alpha/beta hydrolase"/>
    <property type="match status" value="2"/>
</dbReference>
<dbReference type="OrthoDB" id="8871309at2"/>
<dbReference type="InterPro" id="IPR000073">
    <property type="entry name" value="AB_hydrolase_1"/>
</dbReference>
<protein>
    <submittedName>
        <fullName evidence="3">Extracellular esterase EstB</fullName>
    </submittedName>
</protein>
<proteinExistence type="predicted"/>
<sequence length="646" mass="69947">MTIVNHHGTTTRRAVRSTAAATATLALTTGLLAGTAQAGPSPVYKVLPTTPWYVNDVAGMPAPFRGPRKIDVSAPHAKTLRAHHPNAAPPGADDWNCHPSKEHPNPVILVHGTSDRPVYAWNALAPLLKNAGYCVFAPSYGIILGGNGDGAMDKVENSALQLKAWVELVLAKTRAEKVDIVGHSQGGMMPFYYMNFLDGYKKVNRMVAISPSLRGTDAFGLLNDQAATDRVTALGGDLISPSQKDQMKGSAFLRKLHTRPLTHPSVGYTVITTRYDDVVTPYTSQFLPPARNVKNIVVQDLCSTDLTDHYANIFDPTTLNTVLRALDHRYHGTVPCGVSFPYIGGYVPLPQEGTTTAATATKQALPKAFYGPQPVVMNKLKAQQAGLKDKNATPAGANYFDPALAARHPRPIILVHGTYENASSSWIALAPLLRNAGFNVFTFNYGRMSAQSTAGGIGDLRDSAKELAAEVAKVRALTGAHQVDLVGHSLGGLMPHWYLTKLDGWKYVRNVVALAPANKGTFNSITAKFFGMELGPSLDQMLPTSDFVKELWSSGTPTHPAVHYTSIATIYEDAVVPQWSSYLPKASNVTNITLQSTYPLDFADHYALPYDPYALYEVVHALDPRITWTMPRGVVPFYFGGFIPLG</sequence>
<dbReference type="PANTHER" id="PTHR32015">
    <property type="entry name" value="FASTING INDUCED LIPASE"/>
    <property type="match status" value="1"/>
</dbReference>
<dbReference type="PANTHER" id="PTHR32015:SF1">
    <property type="entry name" value="LIPASE"/>
    <property type="match status" value="1"/>
</dbReference>
<reference evidence="3 4" key="1">
    <citation type="submission" date="2019-04" db="EMBL/GenBank/DDBJ databases">
        <authorList>
            <person name="Seth-Smith MB H."/>
            <person name="Seth-Smith H."/>
        </authorList>
    </citation>
    <scope>NUCLEOTIDE SEQUENCE [LARGE SCALE GENOMIC DNA]</scope>
    <source>
        <strain evidence="3">USB-603019</strain>
    </source>
</reference>
<evidence type="ECO:0000259" key="2">
    <source>
        <dbReference type="Pfam" id="PF00561"/>
    </source>
</evidence>
<dbReference type="AlphaFoldDB" id="A0A5E3ZXW4"/>
<evidence type="ECO:0000313" key="4">
    <source>
        <dbReference type="Proteomes" id="UP000324288"/>
    </source>
</evidence>
<feature type="domain" description="AB hydrolase-1" evidence="2">
    <location>
        <begin position="411"/>
        <end position="516"/>
    </location>
</feature>
<dbReference type="InterPro" id="IPR002918">
    <property type="entry name" value="Lipase_EstA/Esterase_EstB"/>
</dbReference>
<dbReference type="RefSeq" id="WP_053962231.1">
    <property type="nucleotide sequence ID" value="NZ_CP012390.1"/>
</dbReference>
<dbReference type="SUPFAM" id="SSF53474">
    <property type="entry name" value="alpha/beta-Hydrolases"/>
    <property type="match status" value="2"/>
</dbReference>
<dbReference type="InterPro" id="IPR029058">
    <property type="entry name" value="AB_hydrolase_fold"/>
</dbReference>
<dbReference type="EMBL" id="LR584267">
    <property type="protein sequence ID" value="VHO01135.1"/>
    <property type="molecule type" value="Genomic_DNA"/>
</dbReference>